<evidence type="ECO:0000313" key="2">
    <source>
        <dbReference type="Proteomes" id="UP000184603"/>
    </source>
</evidence>
<proteinExistence type="predicted"/>
<keyword evidence="2" id="KW-1185">Reference proteome</keyword>
<accession>A0A1M7YEE0</accession>
<dbReference type="Proteomes" id="UP000184603">
    <property type="component" value="Unassembled WGS sequence"/>
</dbReference>
<organism evidence="1 2">
    <name type="scientific">Desulfopila aestuarii DSM 18488</name>
    <dbReference type="NCBI Taxonomy" id="1121416"/>
    <lineage>
        <taxon>Bacteria</taxon>
        <taxon>Pseudomonadati</taxon>
        <taxon>Thermodesulfobacteriota</taxon>
        <taxon>Desulfobulbia</taxon>
        <taxon>Desulfobulbales</taxon>
        <taxon>Desulfocapsaceae</taxon>
        <taxon>Desulfopila</taxon>
    </lineage>
</organism>
<gene>
    <name evidence="1" type="ORF">SAMN02745220_03724</name>
</gene>
<name>A0A1M7YEE0_9BACT</name>
<dbReference type="AlphaFoldDB" id="A0A1M7YEE0"/>
<evidence type="ECO:0000313" key="1">
    <source>
        <dbReference type="EMBL" id="SHO50951.1"/>
    </source>
</evidence>
<dbReference type="EMBL" id="FRFE01000021">
    <property type="protein sequence ID" value="SHO50951.1"/>
    <property type="molecule type" value="Genomic_DNA"/>
</dbReference>
<protein>
    <submittedName>
        <fullName evidence="1">Uncharacterized protein</fullName>
    </submittedName>
</protein>
<reference evidence="1 2" key="1">
    <citation type="submission" date="2016-12" db="EMBL/GenBank/DDBJ databases">
        <authorList>
            <person name="Song W.-J."/>
            <person name="Kurnit D.M."/>
        </authorList>
    </citation>
    <scope>NUCLEOTIDE SEQUENCE [LARGE SCALE GENOMIC DNA]</scope>
    <source>
        <strain evidence="1 2">DSM 18488</strain>
    </source>
</reference>
<sequence length="151" mass="16677">MTWIQGEGQKRHYRKSTTIVVDAGWGTKKYRGFQVLSDITTKVVITTFVVGATDGGVRRCLYSLKLNDQSLTRDRGWLLDCFVVTAETGNLFLFVLFGKRLQSFAQRLLRDAEQRGGNRLVVVGANHCLFNEHAGGLFDAGEGLLGGKGHA</sequence>